<dbReference type="InterPro" id="IPR034922">
    <property type="entry name" value="REX1-like_exo"/>
</dbReference>
<dbReference type="EMBL" id="CACVBM020001151">
    <property type="protein sequence ID" value="CAA7034596.1"/>
    <property type="molecule type" value="Genomic_DNA"/>
</dbReference>
<reference evidence="11" key="1">
    <citation type="submission" date="2020-01" db="EMBL/GenBank/DDBJ databases">
        <authorList>
            <person name="Mishra B."/>
        </authorList>
    </citation>
    <scope>NUCLEOTIDE SEQUENCE [LARGE SCALE GENOMIC DNA]</scope>
</reference>
<evidence type="ECO:0000259" key="10">
    <source>
        <dbReference type="SMART" id="SM00479"/>
    </source>
</evidence>
<dbReference type="GO" id="GO:0005634">
    <property type="term" value="C:nucleus"/>
    <property type="evidence" value="ECO:0007669"/>
    <property type="project" value="UniProtKB-SubCell"/>
</dbReference>
<organism evidence="11 12">
    <name type="scientific">Microthlaspi erraticum</name>
    <dbReference type="NCBI Taxonomy" id="1685480"/>
    <lineage>
        <taxon>Eukaryota</taxon>
        <taxon>Viridiplantae</taxon>
        <taxon>Streptophyta</taxon>
        <taxon>Embryophyta</taxon>
        <taxon>Tracheophyta</taxon>
        <taxon>Spermatophyta</taxon>
        <taxon>Magnoliopsida</taxon>
        <taxon>eudicotyledons</taxon>
        <taxon>Gunneridae</taxon>
        <taxon>Pentapetalae</taxon>
        <taxon>rosids</taxon>
        <taxon>malvids</taxon>
        <taxon>Brassicales</taxon>
        <taxon>Brassicaceae</taxon>
        <taxon>Coluteocarpeae</taxon>
        <taxon>Microthlaspi</taxon>
    </lineage>
</organism>
<evidence type="ECO:0000313" key="11">
    <source>
        <dbReference type="EMBL" id="CAA7034596.1"/>
    </source>
</evidence>
<evidence type="ECO:0000256" key="7">
    <source>
        <dbReference type="ARBA" id="ARBA00053817"/>
    </source>
</evidence>
<feature type="domain" description="Exonuclease" evidence="10">
    <location>
        <begin position="144"/>
        <end position="305"/>
    </location>
</feature>
<evidence type="ECO:0000256" key="4">
    <source>
        <dbReference type="ARBA" id="ARBA00022801"/>
    </source>
</evidence>
<dbReference type="PANTHER" id="PTHR12801">
    <property type="entry name" value="RNA EXONUCLEASE REXO1 / RECO3 FAMILY MEMBER-RELATED"/>
    <property type="match status" value="1"/>
</dbReference>
<dbReference type="PANTHER" id="PTHR12801:SF145">
    <property type="entry name" value="SMALL RNA DEGRADING NUCLEASE 1-RELATED"/>
    <property type="match status" value="1"/>
</dbReference>
<accession>A0A6D2J6E2</accession>
<feature type="compositionally biased region" description="Basic and acidic residues" evidence="9">
    <location>
        <begin position="420"/>
        <end position="431"/>
    </location>
</feature>
<name>A0A6D2J6E2_9BRAS</name>
<comment type="subcellular location">
    <subcellularLocation>
        <location evidence="1">Nucleus</location>
    </subcellularLocation>
</comment>
<proteinExistence type="inferred from homology"/>
<keyword evidence="12" id="KW-1185">Reference proteome</keyword>
<keyword evidence="4" id="KW-0378">Hydrolase</keyword>
<comment type="caution">
    <text evidence="11">The sequence shown here is derived from an EMBL/GenBank/DDBJ whole genome shotgun (WGS) entry which is preliminary data.</text>
</comment>
<feature type="region of interest" description="Disordered" evidence="9">
    <location>
        <begin position="420"/>
        <end position="455"/>
    </location>
</feature>
<dbReference type="InterPro" id="IPR012337">
    <property type="entry name" value="RNaseH-like_sf"/>
</dbReference>
<evidence type="ECO:0000313" key="12">
    <source>
        <dbReference type="Proteomes" id="UP000467841"/>
    </source>
</evidence>
<evidence type="ECO:0000256" key="6">
    <source>
        <dbReference type="ARBA" id="ARBA00023242"/>
    </source>
</evidence>
<dbReference type="AlphaFoldDB" id="A0A6D2J6E2"/>
<evidence type="ECO:0000256" key="2">
    <source>
        <dbReference type="ARBA" id="ARBA00006357"/>
    </source>
</evidence>
<evidence type="ECO:0000256" key="8">
    <source>
        <dbReference type="SAM" id="Coils"/>
    </source>
</evidence>
<dbReference type="SUPFAM" id="SSF53098">
    <property type="entry name" value="Ribonuclease H-like"/>
    <property type="match status" value="1"/>
</dbReference>
<dbReference type="Gene3D" id="3.30.420.10">
    <property type="entry name" value="Ribonuclease H-like superfamily/Ribonuclease H"/>
    <property type="match status" value="1"/>
</dbReference>
<sequence>MEHKLATAEKKVLVELVKLVQKRGLEGEKGGWKEFLKSYDKKFGASVSDPSRRSNDVLVAFLSSLNKKEDLQLLARVMQCDANRNLIEKFKEESPDKETPEQRLVRMTIAHDKYPTFYSFPSYADDWFVTENGKKKSKVMKSTRMLAIDCEMVTCEDGSEAVVRVGAVDRDLKVVLDKYVKPSLPVVDYKTDITGVTAEDVEKATLSVADIQKKLRRFLCAGTILVGHGLNNDLQVLKIDHARVIDTALVFNYADARASKLPSLNNVCKAVLGHEVRMTGATHNCVHDAAAAMKVVLAVVEKGVDTTIAQPEEMVEAEKAIQEAKKSQLLLHKIPHSVPSQELHGLVSGDFTLDVKPPKRPGGYYTAVVVFNSPEEANEAFENVDGDADKDSVGFPQKLVKIKLSSGYEASLYLRKNAQDGEVTTRKRTNSEEDNVSSKRQRREDDDSEETREGNVNLCEDHLKEIEELKEKLKAKEDCVKSSEDHLKVIEELKEKLKAKDVVKSNEDQLKEIEELKQKLKAKELENKTQDKMITNLKKKLEKKK</sequence>
<dbReference type="InterPro" id="IPR036397">
    <property type="entry name" value="RNaseH_sf"/>
</dbReference>
<evidence type="ECO:0000256" key="5">
    <source>
        <dbReference type="ARBA" id="ARBA00022839"/>
    </source>
</evidence>
<keyword evidence="8" id="KW-0175">Coiled coil</keyword>
<gene>
    <name evidence="11" type="ORF">MERR_LOCUS21831</name>
</gene>
<dbReference type="InterPro" id="IPR013520">
    <property type="entry name" value="Ribonucl_H"/>
</dbReference>
<comment type="similarity">
    <text evidence="2">Belongs to the REXO1/REXO3 family.</text>
</comment>
<dbReference type="OrthoDB" id="16516at2759"/>
<dbReference type="SMART" id="SM00479">
    <property type="entry name" value="EXOIII"/>
    <property type="match status" value="1"/>
</dbReference>
<feature type="coiled-coil region" evidence="8">
    <location>
        <begin position="456"/>
        <end position="540"/>
    </location>
</feature>
<evidence type="ECO:0000256" key="3">
    <source>
        <dbReference type="ARBA" id="ARBA00022722"/>
    </source>
</evidence>
<evidence type="ECO:0000256" key="9">
    <source>
        <dbReference type="SAM" id="MobiDB-lite"/>
    </source>
</evidence>
<dbReference type="InterPro" id="IPR047021">
    <property type="entry name" value="REXO1/3/4-like"/>
</dbReference>
<keyword evidence="5" id="KW-0269">Exonuclease</keyword>
<keyword evidence="6" id="KW-0539">Nucleus</keyword>
<dbReference type="FunFam" id="3.30.420.10:FF:000080">
    <property type="entry name" value="Small RNA degrading nuclease 3"/>
    <property type="match status" value="1"/>
</dbReference>
<comment type="function">
    <text evidence="7">3'-5' exonuclease degrading single-stranded small RNAs.</text>
</comment>
<dbReference type="Proteomes" id="UP000467841">
    <property type="component" value="Unassembled WGS sequence"/>
</dbReference>
<keyword evidence="3" id="KW-0540">Nuclease</keyword>
<dbReference type="GO" id="GO:0004527">
    <property type="term" value="F:exonuclease activity"/>
    <property type="evidence" value="ECO:0007669"/>
    <property type="project" value="UniProtKB-KW"/>
</dbReference>
<protein>
    <recommendedName>
        <fullName evidence="10">Exonuclease domain-containing protein</fullName>
    </recommendedName>
</protein>
<dbReference type="GO" id="GO:0003676">
    <property type="term" value="F:nucleic acid binding"/>
    <property type="evidence" value="ECO:0007669"/>
    <property type="project" value="InterPro"/>
</dbReference>
<dbReference type="CDD" id="cd06145">
    <property type="entry name" value="REX1_like"/>
    <property type="match status" value="1"/>
</dbReference>
<evidence type="ECO:0000256" key="1">
    <source>
        <dbReference type="ARBA" id="ARBA00004123"/>
    </source>
</evidence>